<dbReference type="GO" id="GO:0003993">
    <property type="term" value="F:acid phosphatase activity"/>
    <property type="evidence" value="ECO:0007669"/>
    <property type="project" value="UniProtKB-EC"/>
</dbReference>
<feature type="domain" description="Purple acid phosphatase C-terminal" evidence="5">
    <location>
        <begin position="383"/>
        <end position="444"/>
    </location>
</feature>
<evidence type="ECO:0000256" key="1">
    <source>
        <dbReference type="ARBA" id="ARBA00022729"/>
    </source>
</evidence>
<evidence type="ECO:0000313" key="7">
    <source>
        <dbReference type="Proteomes" id="UP000515146"/>
    </source>
</evidence>
<evidence type="ECO:0000313" key="8">
    <source>
        <dbReference type="RefSeq" id="XP_027200581.1"/>
    </source>
</evidence>
<dbReference type="PANTHER" id="PTHR45867:SF3">
    <property type="entry name" value="ACID PHOSPHATASE TYPE 7"/>
    <property type="match status" value="1"/>
</dbReference>
<dbReference type="InterPro" id="IPR041792">
    <property type="entry name" value="MPP_PAP"/>
</dbReference>
<dbReference type="CDD" id="cd00839">
    <property type="entry name" value="MPP_PAPs"/>
    <property type="match status" value="1"/>
</dbReference>
<reference evidence="8" key="1">
    <citation type="submission" date="2025-08" db="UniProtKB">
        <authorList>
            <consortium name="RefSeq"/>
        </authorList>
    </citation>
    <scope>IDENTIFICATION</scope>
    <source>
        <strain evidence="8">Airmid</strain>
    </source>
</reference>
<dbReference type="Gene3D" id="3.60.21.10">
    <property type="match status" value="1"/>
</dbReference>
<dbReference type="OMA" id="DYELYSY"/>
<dbReference type="SUPFAM" id="SSF56300">
    <property type="entry name" value="Metallo-dependent phosphatases"/>
    <property type="match status" value="1"/>
</dbReference>
<feature type="chain" id="PRO_5028504242" description="Purple acid phosphatase" evidence="3">
    <location>
        <begin position="21"/>
        <end position="458"/>
    </location>
</feature>
<proteinExistence type="inferred from homology"/>
<organism evidence="7 8">
    <name type="scientific">Dermatophagoides pteronyssinus</name>
    <name type="common">European house dust mite</name>
    <dbReference type="NCBI Taxonomy" id="6956"/>
    <lineage>
        <taxon>Eukaryota</taxon>
        <taxon>Metazoa</taxon>
        <taxon>Ecdysozoa</taxon>
        <taxon>Arthropoda</taxon>
        <taxon>Chelicerata</taxon>
        <taxon>Arachnida</taxon>
        <taxon>Acari</taxon>
        <taxon>Acariformes</taxon>
        <taxon>Sarcoptiformes</taxon>
        <taxon>Astigmata</taxon>
        <taxon>Psoroptidia</taxon>
        <taxon>Analgoidea</taxon>
        <taxon>Pyroglyphidae</taxon>
        <taxon>Dermatophagoidinae</taxon>
        <taxon>Dermatophagoides</taxon>
    </lineage>
</organism>
<dbReference type="InParanoid" id="A0A6P6Y6E7"/>
<dbReference type="Pfam" id="PF00149">
    <property type="entry name" value="Metallophos"/>
    <property type="match status" value="1"/>
</dbReference>
<keyword evidence="1 3" id="KW-0732">Signal</keyword>
<name>A0A6P6Y6E7_DERPT</name>
<keyword evidence="3" id="KW-0378">Hydrolase</keyword>
<feature type="domain" description="Purple acid phosphatase N-terminal" evidence="6">
    <location>
        <begin position="22"/>
        <end position="118"/>
    </location>
</feature>
<dbReference type="Proteomes" id="UP000515146">
    <property type="component" value="Unplaced"/>
</dbReference>
<comment type="similarity">
    <text evidence="3">Belongs to the metallophosphoesterase superfamily. Purple acid phosphatase family.</text>
</comment>
<comment type="catalytic activity">
    <reaction evidence="3">
        <text>a phosphate monoester + H2O = an alcohol + phosphate</text>
        <dbReference type="Rhea" id="RHEA:15017"/>
        <dbReference type="ChEBI" id="CHEBI:15377"/>
        <dbReference type="ChEBI" id="CHEBI:30879"/>
        <dbReference type="ChEBI" id="CHEBI:43474"/>
        <dbReference type="ChEBI" id="CHEBI:67140"/>
        <dbReference type="EC" id="3.1.3.2"/>
    </reaction>
</comment>
<evidence type="ECO:0000256" key="2">
    <source>
        <dbReference type="ARBA" id="ARBA00023180"/>
    </source>
</evidence>
<dbReference type="EC" id="3.1.3.2" evidence="3"/>
<dbReference type="AlphaFoldDB" id="A0A6P6Y6E7"/>
<accession>A0A6P6Y6E7</accession>
<dbReference type="InterPro" id="IPR025733">
    <property type="entry name" value="PAPs_C"/>
</dbReference>
<evidence type="ECO:0000259" key="4">
    <source>
        <dbReference type="Pfam" id="PF00149"/>
    </source>
</evidence>
<dbReference type="InterPro" id="IPR004843">
    <property type="entry name" value="Calcineurin-like_PHP"/>
</dbReference>
<evidence type="ECO:0000259" key="5">
    <source>
        <dbReference type="Pfam" id="PF14008"/>
    </source>
</evidence>
<dbReference type="RefSeq" id="XP_027200581.1">
    <property type="nucleotide sequence ID" value="XM_027344780.1"/>
</dbReference>
<dbReference type="InterPro" id="IPR015914">
    <property type="entry name" value="PAPs_N"/>
</dbReference>
<sequence>MKSLLIILLIAIIIDNYCLTLEQIHLSLGTNETEMIVTWTIPEQTCPLQQQNAKVFYSRNNNSTKQLQSSIAEMESFKDLDIKYCTYRALLNLLKPNTTYFYWIEQGKNRSDIYEFKTLPIGNEWLPRFAIYGDLGYVNDQSLPYLKKDVEQNLFDAIFHVGDFAYDLCSENGWCGHNFMRTIEPIASKVPYMTCPGNHEEFNNFSHYDSRFSMIGDRFDNNDHLMQNISLNKRLNNHYHSMNIGPIHIIMFSTEYYYYTEYGWQQIEQQYRWLEKDLKRANENRHQQPWIIVMGHRPLYCLKMGDDSCDHHTMERKEIRQGIRMHRRPNSPRQYGLEDLFFKYGVDIQFYGHEHFYARLDPIYNYTILNGKHSKNPYDHPEGPIHITTGSAGNLEFHPPFNQLKNWVSCHFLDYGYTRLLMIDKYHIRLQQISDDQNGEILDEINIFKSQPQPQWML</sequence>
<dbReference type="OrthoDB" id="45007at2759"/>
<dbReference type="Gene3D" id="2.60.40.380">
    <property type="entry name" value="Purple acid phosphatase-like, N-terminal"/>
    <property type="match status" value="1"/>
</dbReference>
<dbReference type="GO" id="GO:0046872">
    <property type="term" value="F:metal ion binding"/>
    <property type="evidence" value="ECO:0007669"/>
    <property type="project" value="InterPro"/>
</dbReference>
<dbReference type="Pfam" id="PF16656">
    <property type="entry name" value="Pur_ac_phosph_N"/>
    <property type="match status" value="1"/>
</dbReference>
<feature type="domain" description="Calcineurin-like phosphoesterase" evidence="4">
    <location>
        <begin position="128"/>
        <end position="356"/>
    </location>
</feature>
<evidence type="ECO:0000256" key="3">
    <source>
        <dbReference type="RuleBase" id="RU361203"/>
    </source>
</evidence>
<dbReference type="KEGG" id="dpte:113794649"/>
<dbReference type="Pfam" id="PF14008">
    <property type="entry name" value="Metallophos_C"/>
    <property type="match status" value="1"/>
</dbReference>
<evidence type="ECO:0000259" key="6">
    <source>
        <dbReference type="Pfam" id="PF16656"/>
    </source>
</evidence>
<keyword evidence="7" id="KW-1185">Reference proteome</keyword>
<dbReference type="PANTHER" id="PTHR45867">
    <property type="entry name" value="PURPLE ACID PHOSPHATASE"/>
    <property type="match status" value="1"/>
</dbReference>
<gene>
    <name evidence="8" type="primary">LOC113794649</name>
</gene>
<protein>
    <recommendedName>
        <fullName evidence="3">Purple acid phosphatase</fullName>
        <ecNumber evidence="3">3.1.3.2</ecNumber>
    </recommendedName>
</protein>
<dbReference type="InterPro" id="IPR029052">
    <property type="entry name" value="Metallo-depent_PP-like"/>
</dbReference>
<dbReference type="SUPFAM" id="SSF49363">
    <property type="entry name" value="Purple acid phosphatase, N-terminal domain"/>
    <property type="match status" value="1"/>
</dbReference>
<keyword evidence="2" id="KW-0325">Glycoprotein</keyword>
<feature type="signal peptide" evidence="3">
    <location>
        <begin position="1"/>
        <end position="20"/>
    </location>
</feature>
<dbReference type="InterPro" id="IPR008963">
    <property type="entry name" value="Purple_acid_Pase-like_N"/>
</dbReference>